<dbReference type="PaxDb" id="121845-A0A1S4EAL7"/>
<sequence length="142" mass="15543">MSAEFEYRDGNHHYTAWQSTLNPVQGVTLASSDLKRSIQYWNELLGLKIFSQNDSSVTLGFAEDQAKLTLEKIDSPVDHATAYGRVAFSVPEAELSPIDVLIKEHNQTILTPLVTLPTPGKADVTVIILADPVSKIAYTLSG</sequence>
<evidence type="ECO:0000313" key="5">
    <source>
        <dbReference type="RefSeq" id="XP_017299158.1"/>
    </source>
</evidence>
<dbReference type="AlphaFoldDB" id="A0A1S4EAL7"/>
<dbReference type="PANTHER" id="PTHR46466:SF1">
    <property type="entry name" value="GLYOXALASE DOMAIN-CONTAINING PROTEIN 4"/>
    <property type="match status" value="1"/>
</dbReference>
<dbReference type="InterPro" id="IPR037523">
    <property type="entry name" value="VOC_core"/>
</dbReference>
<dbReference type="RefSeq" id="XP_017299158.1">
    <property type="nucleotide sequence ID" value="XM_017443669.1"/>
</dbReference>
<dbReference type="KEGG" id="dci:108252272"/>
<evidence type="ECO:0000313" key="4">
    <source>
        <dbReference type="Proteomes" id="UP000079169"/>
    </source>
</evidence>
<dbReference type="PROSITE" id="PS51819">
    <property type="entry name" value="VOC"/>
    <property type="match status" value="1"/>
</dbReference>
<dbReference type="Proteomes" id="UP000079169">
    <property type="component" value="Unplaced"/>
</dbReference>
<dbReference type="InterPro" id="IPR043194">
    <property type="entry name" value="GLOD4_C"/>
</dbReference>
<evidence type="ECO:0000256" key="1">
    <source>
        <dbReference type="ARBA" id="ARBA00010363"/>
    </source>
</evidence>
<accession>A0A1S4EAL7</accession>
<dbReference type="InterPro" id="IPR029068">
    <property type="entry name" value="Glyas_Bleomycin-R_OHBP_Dase"/>
</dbReference>
<dbReference type="CDD" id="cd16357">
    <property type="entry name" value="GLOD4_C"/>
    <property type="match status" value="1"/>
</dbReference>
<name>A0A1S4EAL7_DIACI</name>
<proteinExistence type="inferred from homology"/>
<gene>
    <name evidence="5" type="primary">LOC108252272</name>
</gene>
<protein>
    <submittedName>
        <fullName evidence="5">Glyoxalase domain-containing protein 4-like</fullName>
    </submittedName>
</protein>
<evidence type="ECO:0000256" key="2">
    <source>
        <dbReference type="ARBA" id="ARBA00022737"/>
    </source>
</evidence>
<dbReference type="PANTHER" id="PTHR46466">
    <property type="entry name" value="GLYOXALASE DOMAIN-CONTAINING PROTEIN 4"/>
    <property type="match status" value="1"/>
</dbReference>
<dbReference type="InterPro" id="IPR043193">
    <property type="entry name" value="GLOD4"/>
</dbReference>
<keyword evidence="2" id="KW-0677">Repeat</keyword>
<reference evidence="5" key="1">
    <citation type="submission" date="2025-08" db="UniProtKB">
        <authorList>
            <consortium name="RefSeq"/>
        </authorList>
    </citation>
    <scope>IDENTIFICATION</scope>
</reference>
<dbReference type="GeneID" id="108252272"/>
<keyword evidence="4" id="KW-1185">Reference proteome</keyword>
<comment type="similarity">
    <text evidence="1">Belongs to the glyoxalase I family.</text>
</comment>
<dbReference type="Gene3D" id="3.10.180.10">
    <property type="entry name" value="2,3-Dihydroxybiphenyl 1,2-Dioxygenase, domain 1"/>
    <property type="match status" value="1"/>
</dbReference>
<dbReference type="SUPFAM" id="SSF54593">
    <property type="entry name" value="Glyoxalase/Bleomycin resistance protein/Dihydroxybiphenyl dioxygenase"/>
    <property type="match status" value="1"/>
</dbReference>
<feature type="domain" description="VOC" evidence="3">
    <location>
        <begin position="23"/>
        <end position="142"/>
    </location>
</feature>
<dbReference type="Pfam" id="PF21701">
    <property type="entry name" value="GLOD4_C"/>
    <property type="match status" value="1"/>
</dbReference>
<organism evidence="4 5">
    <name type="scientific">Diaphorina citri</name>
    <name type="common">Asian citrus psyllid</name>
    <dbReference type="NCBI Taxonomy" id="121845"/>
    <lineage>
        <taxon>Eukaryota</taxon>
        <taxon>Metazoa</taxon>
        <taxon>Ecdysozoa</taxon>
        <taxon>Arthropoda</taxon>
        <taxon>Hexapoda</taxon>
        <taxon>Insecta</taxon>
        <taxon>Pterygota</taxon>
        <taxon>Neoptera</taxon>
        <taxon>Paraneoptera</taxon>
        <taxon>Hemiptera</taxon>
        <taxon>Sternorrhyncha</taxon>
        <taxon>Psylloidea</taxon>
        <taxon>Psyllidae</taxon>
        <taxon>Diaphorininae</taxon>
        <taxon>Diaphorina</taxon>
    </lineage>
</organism>
<evidence type="ECO:0000259" key="3">
    <source>
        <dbReference type="PROSITE" id="PS51819"/>
    </source>
</evidence>
<dbReference type="STRING" id="121845.A0A1S4EAL7"/>